<dbReference type="AlphaFoldDB" id="A0A4U5M9Z8"/>
<evidence type="ECO:0008006" key="8">
    <source>
        <dbReference type="Google" id="ProtNLM"/>
    </source>
</evidence>
<keyword evidence="2" id="KW-0694">RNA-binding</keyword>
<dbReference type="STRING" id="43335.A0A4U5M9Z8"/>
<evidence type="ECO:0000256" key="2">
    <source>
        <dbReference type="PROSITE-ProRule" id="PRU00176"/>
    </source>
</evidence>
<dbReference type="SMART" id="SM00361">
    <property type="entry name" value="RRM_1"/>
    <property type="match status" value="1"/>
</dbReference>
<feature type="compositionally biased region" description="Low complexity" evidence="3">
    <location>
        <begin position="8"/>
        <end position="21"/>
    </location>
</feature>
<evidence type="ECO:0000313" key="7">
    <source>
        <dbReference type="EMBL" id="TKR65830.1"/>
    </source>
</evidence>
<evidence type="ECO:0000256" key="4">
    <source>
        <dbReference type="SAM" id="Phobius"/>
    </source>
</evidence>
<dbReference type="Gene3D" id="3.30.70.330">
    <property type="match status" value="1"/>
</dbReference>
<dbReference type="InterPro" id="IPR012677">
    <property type="entry name" value="Nucleotide-bd_a/b_plait_sf"/>
</dbReference>
<feature type="domain" description="RING-type" evidence="5">
    <location>
        <begin position="87"/>
        <end position="135"/>
    </location>
</feature>
<dbReference type="InterPro" id="IPR013083">
    <property type="entry name" value="Znf_RING/FYVE/PHD"/>
</dbReference>
<dbReference type="InterPro" id="IPR003954">
    <property type="entry name" value="RRM_euk-type"/>
</dbReference>
<keyword evidence="1" id="KW-0479">Metal-binding</keyword>
<feature type="domain" description="RRM" evidence="6">
    <location>
        <begin position="188"/>
        <end position="274"/>
    </location>
</feature>
<dbReference type="GO" id="GO:0030014">
    <property type="term" value="C:CCR4-NOT complex"/>
    <property type="evidence" value="ECO:0007669"/>
    <property type="project" value="InterPro"/>
</dbReference>
<evidence type="ECO:0000259" key="5">
    <source>
        <dbReference type="PROSITE" id="PS50089"/>
    </source>
</evidence>
<dbReference type="InterPro" id="IPR035979">
    <property type="entry name" value="RBD_domain_sf"/>
</dbReference>
<keyword evidence="4" id="KW-1133">Transmembrane helix</keyword>
<dbReference type="Gene3D" id="3.30.40.10">
    <property type="entry name" value="Zinc/RING finger domain, C3HC4 (zinc finger)"/>
    <property type="match status" value="1"/>
</dbReference>
<reference evidence="7" key="1">
    <citation type="submission" date="2018-10" db="EMBL/GenBank/DDBJ databases">
        <title>Population genomic analysis revealed the cold adaptation of white poplar.</title>
        <authorList>
            <person name="Liu Y.-J."/>
        </authorList>
    </citation>
    <scope>NUCLEOTIDE SEQUENCE [LARGE SCALE GENOMIC DNA]</scope>
    <source>
        <strain evidence="7">PAL-ZL1</strain>
    </source>
</reference>
<dbReference type="SMART" id="SM00360">
    <property type="entry name" value="RRM"/>
    <property type="match status" value="1"/>
</dbReference>
<proteinExistence type="predicted"/>
<dbReference type="SUPFAM" id="SSF54928">
    <property type="entry name" value="RNA-binding domain, RBD"/>
    <property type="match status" value="1"/>
</dbReference>
<feature type="compositionally biased region" description="Polar residues" evidence="3">
    <location>
        <begin position="474"/>
        <end position="483"/>
    </location>
</feature>
<feature type="region of interest" description="Disordered" evidence="3">
    <location>
        <begin position="461"/>
        <end position="483"/>
    </location>
</feature>
<dbReference type="CDD" id="cd12438">
    <property type="entry name" value="RRM_CNOT4"/>
    <property type="match status" value="1"/>
</dbReference>
<feature type="transmembrane region" description="Helical" evidence="4">
    <location>
        <begin position="1029"/>
        <end position="1050"/>
    </location>
</feature>
<feature type="region of interest" description="Disordered" evidence="3">
    <location>
        <begin position="398"/>
        <end position="419"/>
    </location>
</feature>
<feature type="region of interest" description="Disordered" evidence="3">
    <location>
        <begin position="1"/>
        <end position="32"/>
    </location>
</feature>
<dbReference type="PROSITE" id="PS50102">
    <property type="entry name" value="RRM"/>
    <property type="match status" value="1"/>
</dbReference>
<dbReference type="CDD" id="cd16618">
    <property type="entry name" value="mRING-HC-C4C4_CNOT4"/>
    <property type="match status" value="1"/>
</dbReference>
<name>A0A4U5M9Z8_POPAL</name>
<dbReference type="Pfam" id="PF00076">
    <property type="entry name" value="RRM_1"/>
    <property type="match status" value="1"/>
</dbReference>
<keyword evidence="4" id="KW-0812">Transmembrane</keyword>
<evidence type="ECO:0000256" key="1">
    <source>
        <dbReference type="PROSITE-ProRule" id="PRU00175"/>
    </source>
</evidence>
<keyword evidence="4" id="KW-0472">Membrane</keyword>
<dbReference type="PROSITE" id="PS50089">
    <property type="entry name" value="ZF_RING_2"/>
    <property type="match status" value="1"/>
</dbReference>
<dbReference type="InterPro" id="IPR001841">
    <property type="entry name" value="Znf_RING"/>
</dbReference>
<dbReference type="EMBL" id="RCHU01001238">
    <property type="protein sequence ID" value="TKR65830.1"/>
    <property type="molecule type" value="Genomic_DNA"/>
</dbReference>
<dbReference type="SUPFAM" id="SSF57850">
    <property type="entry name" value="RING/U-box"/>
    <property type="match status" value="1"/>
</dbReference>
<dbReference type="InterPro" id="IPR000504">
    <property type="entry name" value="RRM_dom"/>
</dbReference>
<accession>A0A4U5M9Z8</accession>
<evidence type="ECO:0000259" key="6">
    <source>
        <dbReference type="PROSITE" id="PS50102"/>
    </source>
</evidence>
<dbReference type="GO" id="GO:0008270">
    <property type="term" value="F:zinc ion binding"/>
    <property type="evidence" value="ECO:0007669"/>
    <property type="project" value="UniProtKB-KW"/>
</dbReference>
<dbReference type="GO" id="GO:0004842">
    <property type="term" value="F:ubiquitin-protein transferase activity"/>
    <property type="evidence" value="ECO:0007669"/>
    <property type="project" value="InterPro"/>
</dbReference>
<dbReference type="InterPro" id="IPR039780">
    <property type="entry name" value="Mot2"/>
</dbReference>
<organism evidence="7">
    <name type="scientific">Populus alba</name>
    <name type="common">White poplar</name>
    <dbReference type="NCBI Taxonomy" id="43335"/>
    <lineage>
        <taxon>Eukaryota</taxon>
        <taxon>Viridiplantae</taxon>
        <taxon>Streptophyta</taxon>
        <taxon>Embryophyta</taxon>
        <taxon>Tracheophyta</taxon>
        <taxon>Spermatophyta</taxon>
        <taxon>Magnoliopsida</taxon>
        <taxon>eudicotyledons</taxon>
        <taxon>Gunneridae</taxon>
        <taxon>Pentapetalae</taxon>
        <taxon>rosids</taxon>
        <taxon>fabids</taxon>
        <taxon>Malpighiales</taxon>
        <taxon>Salicaceae</taxon>
        <taxon>Saliceae</taxon>
        <taxon>Populus</taxon>
    </lineage>
</organism>
<sequence length="1071" mass="117837">MNMVYEPQGHQHSSVHQQQNHHTTRQSVRPSPTLSLSLSLTHTNSKHRFLAPLLLFSSSLLSLSPSSIPVPYLKTKAIMSDKGEKTCPLCAEEMDLTDQQLKPCKCGYEICVWCWNHIMEMAGKDNSDGRCPACRIPYDKEKIVGMAANCERLVAEMNSERKLKSHKGKPKISEGRMHLSNVRVIQRNLVYIIGLPLNIADESLLQRREYFGQYGKVLKVSISRTATGAIQHSANNSCCVYITYGKEEEAVRCIQSVHSFVLDGRSLRACFGTTKYCHAWLKNMPCSIPDCLYLHDFGSEEDSFTKDDLVSAFTRSRVQQIIGATNNLHRRSGNVLPPPADECTDRNISLTAKHDSKTSNNIMNWDSSSYAESGAGRSNTLHGAASWVTRVAGSLPPVTSFSSSSGTPNHKPETSHGPCALASEVVSTKSSGDIKRTILEGSCEVNPANLTLIDHLPCSPASQDSAGDTALPSAGTSPSKLTKPSCITSLDEDGNFHSDGDLQGLCSGLLSICTDGNLKDEYREPVTTEISNSIHKLPKSQVSQQFVSEPLSESSFSPTLKECAIVEDLLCFDDQEVQDFGSIHNQPPISSSPSSKQHLEQSWQQGKIHHCTVDVQPSILPPKHDEVAFPFRSGNTVLSNGLHGRQANGLTEWDRSSNHSSVLLEVGSGKCLEEHGNVPSGDCKLDQDTDESSIISNILSMDSGVWEDSLTSPQNLVKFLADNDTQQSSLKIPCMRKPQESSQSRFSFARQDGFSNHLSNFEHSFENATKKSPVSNHIIENKEPWMDHYRSISSNITSVESNGFLSKHPFTSSSFSVSKTSTSSPPGFSVPSRAVPPGFLTQEAVHYDFDRSANHFLQNSAPLSRNIGISGDVEFIDPAIMEVGKGFLSARLSNPGFDAKPAFPPQFSPFDHDSELQMLMRQSISAQQNPRLSDHLRNRFSPPDDAYTISPMFLGQSPPNKSSSFTQLTAQQLRNMHMSNGSLGGGWNEVKNISDPSMPEFLGNGGLGFSKFVPSYEDLKYQMSGSSNLYNRGFAICMFIPCIIDVNLFYMKRRLAGRRTLFLAMHILAAL</sequence>
<keyword evidence="1" id="KW-0863">Zinc-finger</keyword>
<dbReference type="Pfam" id="PF14570">
    <property type="entry name" value="zf-RING_4"/>
    <property type="match status" value="1"/>
</dbReference>
<dbReference type="InterPro" id="IPR039515">
    <property type="entry name" value="NOT4_mRING-HC-C4C4"/>
</dbReference>
<dbReference type="GO" id="GO:0016567">
    <property type="term" value="P:protein ubiquitination"/>
    <property type="evidence" value="ECO:0007669"/>
    <property type="project" value="TreeGrafter"/>
</dbReference>
<dbReference type="InterPro" id="IPR034261">
    <property type="entry name" value="CNOT4_RRM"/>
</dbReference>
<dbReference type="PANTHER" id="PTHR12603">
    <property type="entry name" value="CCR4-NOT TRANSCRIPTION COMPLEX RELATED"/>
    <property type="match status" value="1"/>
</dbReference>
<dbReference type="GO" id="GO:0003723">
    <property type="term" value="F:RNA binding"/>
    <property type="evidence" value="ECO:0007669"/>
    <property type="project" value="UniProtKB-UniRule"/>
</dbReference>
<dbReference type="PANTHER" id="PTHR12603:SF22">
    <property type="entry name" value="TRANSCRIPTION FACTOR C2H2 FAMILY-RELATED"/>
    <property type="match status" value="1"/>
</dbReference>
<keyword evidence="1" id="KW-0862">Zinc</keyword>
<comment type="caution">
    <text evidence="7">The sequence shown here is derived from an EMBL/GenBank/DDBJ whole genome shotgun (WGS) entry which is preliminary data.</text>
</comment>
<dbReference type="FunFam" id="3.30.70.330:FF:000161">
    <property type="entry name" value="RNA binding (RRM/RBD/RNP motifs) family protein"/>
    <property type="match status" value="1"/>
</dbReference>
<protein>
    <recommendedName>
        <fullName evidence="8">CCR4-NOT transcription complex subunit 4</fullName>
    </recommendedName>
</protein>
<gene>
    <name evidence="7" type="ORF">D5086_0000316990</name>
</gene>
<evidence type="ECO:0000256" key="3">
    <source>
        <dbReference type="SAM" id="MobiDB-lite"/>
    </source>
</evidence>